<dbReference type="EMBL" id="CP033512">
    <property type="protein sequence ID" value="QHG90258.2"/>
    <property type="molecule type" value="Genomic_DNA"/>
</dbReference>
<name>A0A6P1LFM2_MALIO</name>
<dbReference type="GO" id="GO:0004477">
    <property type="term" value="F:methenyltetrahydrofolate cyclohydrolase activity"/>
    <property type="evidence" value="ECO:0007669"/>
    <property type="project" value="UniProtKB-EC"/>
</dbReference>
<evidence type="ECO:0000259" key="3">
    <source>
        <dbReference type="Pfam" id="PF02882"/>
    </source>
</evidence>
<dbReference type="PANTHER" id="PTHR48099">
    <property type="entry name" value="C-1-TETRAHYDROFOLATE SYNTHASE, CYTOPLASMIC-RELATED"/>
    <property type="match status" value="1"/>
</dbReference>
<dbReference type="PANTHER" id="PTHR48099:SF5">
    <property type="entry name" value="C-1-TETRAHYDROFOLATE SYNTHASE, CYTOPLASMIC"/>
    <property type="match status" value="1"/>
</dbReference>
<dbReference type="KEGG" id="miw:EER00_05280"/>
<evidence type="ECO:0000256" key="1">
    <source>
        <dbReference type="ARBA" id="ARBA00012776"/>
    </source>
</evidence>
<dbReference type="Proteomes" id="UP000464283">
    <property type="component" value="Chromosome"/>
</dbReference>
<dbReference type="GO" id="GO:0005829">
    <property type="term" value="C:cytosol"/>
    <property type="evidence" value="ECO:0007669"/>
    <property type="project" value="TreeGrafter"/>
</dbReference>
<dbReference type="Gene3D" id="3.40.50.10860">
    <property type="entry name" value="Leucine Dehydrogenase, chain A, domain 1"/>
    <property type="match status" value="1"/>
</dbReference>
<reference evidence="4" key="1">
    <citation type="submission" date="2022-10" db="EMBL/GenBank/DDBJ databases">
        <title>The first complete genome sequence of Mycoplasma iowae strain 695.</title>
        <authorList>
            <person name="Ghanem M."/>
            <person name="El-Gazzar M."/>
        </authorList>
    </citation>
    <scope>NUCLEOTIDE SEQUENCE</scope>
    <source>
        <strain evidence="4">695</strain>
    </source>
</reference>
<dbReference type="Pfam" id="PF02882">
    <property type="entry name" value="THF_DHG_CYH_C"/>
    <property type="match status" value="1"/>
</dbReference>
<evidence type="ECO:0000313" key="4">
    <source>
        <dbReference type="EMBL" id="QHG90258.2"/>
    </source>
</evidence>
<keyword evidence="2" id="KW-0028">Amino-acid biosynthesis</keyword>
<dbReference type="InterPro" id="IPR020631">
    <property type="entry name" value="THF_DH/CycHdrlase_NAD-bd_dom"/>
</dbReference>
<sequence>MQLPIYKELDVNNIYKYISSSKDVDGLCFDTVGSFWLNSKNSIVAPCTARGVINVIDSVNYDLTGKNVVIINRSNIVGKPLINLLLSKMLLLQFVIQKLKN</sequence>
<dbReference type="GO" id="GO:0035999">
    <property type="term" value="P:tetrahydrofolate interconversion"/>
    <property type="evidence" value="ECO:0007669"/>
    <property type="project" value="TreeGrafter"/>
</dbReference>
<gene>
    <name evidence="4" type="ORF">EER00_05280</name>
</gene>
<feature type="domain" description="Tetrahydrofolate dehydrogenase/cyclohydrolase NAD(P)-binding" evidence="3">
    <location>
        <begin position="46"/>
        <end position="88"/>
    </location>
</feature>
<protein>
    <recommendedName>
        <fullName evidence="1">methenyltetrahydrofolate cyclohydrolase</fullName>
        <ecNumber evidence="1">3.5.4.9</ecNumber>
    </recommendedName>
</protein>
<dbReference type="GO" id="GO:0004488">
    <property type="term" value="F:methylenetetrahydrofolate dehydrogenase (NADP+) activity"/>
    <property type="evidence" value="ECO:0007669"/>
    <property type="project" value="InterPro"/>
</dbReference>
<dbReference type="Gene3D" id="3.40.50.720">
    <property type="entry name" value="NAD(P)-binding Rossmann-like Domain"/>
    <property type="match status" value="1"/>
</dbReference>
<dbReference type="EC" id="3.5.4.9" evidence="1"/>
<dbReference type="InterPro" id="IPR036291">
    <property type="entry name" value="NAD(P)-bd_dom_sf"/>
</dbReference>
<evidence type="ECO:0000256" key="2">
    <source>
        <dbReference type="ARBA" id="ARBA00022605"/>
    </source>
</evidence>
<accession>A0A6P1LFM2</accession>
<dbReference type="SUPFAM" id="SSF51735">
    <property type="entry name" value="NAD(P)-binding Rossmann-fold domains"/>
    <property type="match status" value="1"/>
</dbReference>
<dbReference type="GO" id="GO:0008652">
    <property type="term" value="P:amino acid biosynthetic process"/>
    <property type="evidence" value="ECO:0007669"/>
    <property type="project" value="UniProtKB-KW"/>
</dbReference>
<dbReference type="InterPro" id="IPR000672">
    <property type="entry name" value="THF_DH/CycHdrlase"/>
</dbReference>
<proteinExistence type="predicted"/>
<organism evidence="4">
    <name type="scientific">Malacoplasma iowae 695</name>
    <dbReference type="NCBI Taxonomy" id="1048830"/>
    <lineage>
        <taxon>Bacteria</taxon>
        <taxon>Bacillati</taxon>
        <taxon>Mycoplasmatota</taxon>
        <taxon>Mycoplasmoidales</taxon>
        <taxon>Mycoplasmoidaceae</taxon>
        <taxon>Malacoplasma</taxon>
    </lineage>
</organism>
<dbReference type="AlphaFoldDB" id="A0A6P1LFM2"/>
<dbReference type="PRINTS" id="PR00085">
    <property type="entry name" value="THFDHDRGNASE"/>
</dbReference>